<dbReference type="EMBL" id="BGZK01000566">
    <property type="protein sequence ID" value="GBP50473.1"/>
    <property type="molecule type" value="Genomic_DNA"/>
</dbReference>
<gene>
    <name evidence="2" type="ORF">EVAR_96710_1</name>
</gene>
<dbReference type="OrthoDB" id="7466482at2759"/>
<dbReference type="AlphaFoldDB" id="A0A4C1WHD0"/>
<evidence type="ECO:0000256" key="1">
    <source>
        <dbReference type="SAM" id="MobiDB-lite"/>
    </source>
</evidence>
<dbReference type="Proteomes" id="UP000299102">
    <property type="component" value="Unassembled WGS sequence"/>
</dbReference>
<evidence type="ECO:0000313" key="3">
    <source>
        <dbReference type="Proteomes" id="UP000299102"/>
    </source>
</evidence>
<feature type="compositionally biased region" description="Polar residues" evidence="1">
    <location>
        <begin position="80"/>
        <end position="92"/>
    </location>
</feature>
<protein>
    <submittedName>
        <fullName evidence="2">Uncharacterized protein</fullName>
    </submittedName>
</protein>
<organism evidence="2 3">
    <name type="scientific">Eumeta variegata</name>
    <name type="common">Bagworm moth</name>
    <name type="synonym">Eumeta japonica</name>
    <dbReference type="NCBI Taxonomy" id="151549"/>
    <lineage>
        <taxon>Eukaryota</taxon>
        <taxon>Metazoa</taxon>
        <taxon>Ecdysozoa</taxon>
        <taxon>Arthropoda</taxon>
        <taxon>Hexapoda</taxon>
        <taxon>Insecta</taxon>
        <taxon>Pterygota</taxon>
        <taxon>Neoptera</taxon>
        <taxon>Endopterygota</taxon>
        <taxon>Lepidoptera</taxon>
        <taxon>Glossata</taxon>
        <taxon>Ditrysia</taxon>
        <taxon>Tineoidea</taxon>
        <taxon>Psychidae</taxon>
        <taxon>Oiketicinae</taxon>
        <taxon>Eumeta</taxon>
    </lineage>
</organism>
<feature type="region of interest" description="Disordered" evidence="1">
    <location>
        <begin position="71"/>
        <end position="92"/>
    </location>
</feature>
<evidence type="ECO:0000313" key="2">
    <source>
        <dbReference type="EMBL" id="GBP50473.1"/>
    </source>
</evidence>
<comment type="caution">
    <text evidence="2">The sequence shown here is derived from an EMBL/GenBank/DDBJ whole genome shotgun (WGS) entry which is preliminary data.</text>
</comment>
<name>A0A4C1WHD0_EUMVA</name>
<keyword evidence="3" id="KW-1185">Reference proteome</keyword>
<reference evidence="2 3" key="1">
    <citation type="journal article" date="2019" name="Commun. Biol.">
        <title>The bagworm genome reveals a unique fibroin gene that provides high tensile strength.</title>
        <authorList>
            <person name="Kono N."/>
            <person name="Nakamura H."/>
            <person name="Ohtoshi R."/>
            <person name="Tomita M."/>
            <person name="Numata K."/>
            <person name="Arakawa K."/>
        </authorList>
    </citation>
    <scope>NUCLEOTIDE SEQUENCE [LARGE SCALE GENOMIC DNA]</scope>
</reference>
<accession>A0A4C1WHD0</accession>
<sequence>MVISSSMTYGLNVVALTKSKRTRLRQYEREILKDILQVASVHSRPKTQEILEGKTITKIVKNKKEMKTAADELYELPETDTVSSTPSEENEE</sequence>
<proteinExistence type="predicted"/>